<name>A0A8S0WF52_CYCAE</name>
<keyword evidence="4" id="KW-1185">Reference proteome</keyword>
<organism evidence="3 4">
    <name type="scientific">Cyclocybe aegerita</name>
    <name type="common">Black poplar mushroom</name>
    <name type="synonym">Agrocybe aegerita</name>
    <dbReference type="NCBI Taxonomy" id="1973307"/>
    <lineage>
        <taxon>Eukaryota</taxon>
        <taxon>Fungi</taxon>
        <taxon>Dikarya</taxon>
        <taxon>Basidiomycota</taxon>
        <taxon>Agaricomycotina</taxon>
        <taxon>Agaricomycetes</taxon>
        <taxon>Agaricomycetidae</taxon>
        <taxon>Agaricales</taxon>
        <taxon>Agaricineae</taxon>
        <taxon>Bolbitiaceae</taxon>
        <taxon>Cyclocybe</taxon>
    </lineage>
</organism>
<evidence type="ECO:0000313" key="4">
    <source>
        <dbReference type="Proteomes" id="UP000467700"/>
    </source>
</evidence>
<keyword evidence="1" id="KW-0677">Repeat</keyword>
<evidence type="ECO:0000313" key="3">
    <source>
        <dbReference type="EMBL" id="CAA7260503.1"/>
    </source>
</evidence>
<evidence type="ECO:0000256" key="1">
    <source>
        <dbReference type="ARBA" id="ARBA00022737"/>
    </source>
</evidence>
<dbReference type="EMBL" id="CACVBS010000029">
    <property type="protein sequence ID" value="CAA7260503.1"/>
    <property type="molecule type" value="Genomic_DNA"/>
</dbReference>
<protein>
    <recommendedName>
        <fullName evidence="2">Nephrocystin 3-like N-terminal domain-containing protein</fullName>
    </recommendedName>
</protein>
<gene>
    <name evidence="3" type="ORF">AAE3_LOCUS2628</name>
</gene>
<dbReference type="Proteomes" id="UP000467700">
    <property type="component" value="Unassembled WGS sequence"/>
</dbReference>
<proteinExistence type="predicted"/>
<sequence length="237" mass="26577">MPPGLQTVGVFEGSRNVSLANSSVHIEDRLEAIHPVSFSIWKSVIAPSAFHNSDEKYNPPRCHPRTREALLGKIMSWVRGEIDTQPLVFWLNGLVGVGKSAMGQTIAEICEQEGLLPASFFFSRSNLTRNNRNLFVTTLAYQIALAVPHARRCIELAFEHDPVINTQSLETQVRKRVIEPLDIINQASDSIRASGGRLIFLVTSRSEQEIALKLHSVPMVHGGYLNVHPRRLLRLRR</sequence>
<comment type="caution">
    <text evidence="3">The sequence shown here is derived from an EMBL/GenBank/DDBJ whole genome shotgun (WGS) entry which is preliminary data.</text>
</comment>
<dbReference type="OrthoDB" id="5967843at2759"/>
<dbReference type="InterPro" id="IPR056884">
    <property type="entry name" value="NPHP3-like_N"/>
</dbReference>
<dbReference type="AlphaFoldDB" id="A0A8S0WF52"/>
<dbReference type="Pfam" id="PF24883">
    <property type="entry name" value="NPHP3_N"/>
    <property type="match status" value="1"/>
</dbReference>
<feature type="domain" description="Nephrocystin 3-like N-terminal" evidence="2">
    <location>
        <begin position="75"/>
        <end position="181"/>
    </location>
</feature>
<evidence type="ECO:0000259" key="2">
    <source>
        <dbReference type="Pfam" id="PF24883"/>
    </source>
</evidence>
<accession>A0A8S0WF52</accession>
<reference evidence="3 4" key="1">
    <citation type="submission" date="2020-01" db="EMBL/GenBank/DDBJ databases">
        <authorList>
            <person name="Gupta K D."/>
        </authorList>
    </citation>
    <scope>NUCLEOTIDE SEQUENCE [LARGE SCALE GENOMIC DNA]</scope>
</reference>